<dbReference type="Pfam" id="PF08818">
    <property type="entry name" value="DUF1801"/>
    <property type="match status" value="1"/>
</dbReference>
<dbReference type="Gene3D" id="3.90.1150.200">
    <property type="match status" value="1"/>
</dbReference>
<accession>A0A838ZTD2</accession>
<evidence type="ECO:0000259" key="1">
    <source>
        <dbReference type="Pfam" id="PF08818"/>
    </source>
</evidence>
<dbReference type="EMBL" id="JACDZE010000003">
    <property type="protein sequence ID" value="MBA5630199.1"/>
    <property type="molecule type" value="Genomic_DNA"/>
</dbReference>
<dbReference type="SUPFAM" id="SSF159888">
    <property type="entry name" value="YdhG-like"/>
    <property type="match status" value="1"/>
</dbReference>
<dbReference type="InterPro" id="IPR016786">
    <property type="entry name" value="YdeI_bac"/>
</dbReference>
<dbReference type="PIRSF" id="PIRSF021308">
    <property type="entry name" value="UCP021308"/>
    <property type="match status" value="1"/>
</dbReference>
<evidence type="ECO:0000313" key="2">
    <source>
        <dbReference type="EMBL" id="MBA5630199.1"/>
    </source>
</evidence>
<dbReference type="InterPro" id="IPR014922">
    <property type="entry name" value="YdhG-like"/>
</dbReference>
<dbReference type="Pfam" id="PF13376">
    <property type="entry name" value="OmdA"/>
    <property type="match status" value="1"/>
</dbReference>
<dbReference type="Proteomes" id="UP000552241">
    <property type="component" value="Unassembled WGS sequence"/>
</dbReference>
<name>A0A838ZTD2_9FLAO</name>
<proteinExistence type="predicted"/>
<organism evidence="2 3">
    <name type="scientific">Moheibacter lacus</name>
    <dbReference type="NCBI Taxonomy" id="2745851"/>
    <lineage>
        <taxon>Bacteria</taxon>
        <taxon>Pseudomonadati</taxon>
        <taxon>Bacteroidota</taxon>
        <taxon>Flavobacteriia</taxon>
        <taxon>Flavobacteriales</taxon>
        <taxon>Weeksellaceae</taxon>
        <taxon>Moheibacter</taxon>
    </lineage>
</organism>
<gene>
    <name evidence="2" type="ORF">HU137_10480</name>
</gene>
<sequence>MDKINQWTEELNRLTEIIDKTGLEVAIKWGAPIYTLKGKNIVACGGFKHHFALWFNNGVFLKDPYQVLSSGTEGKTKSMRQWRFTSMDQIDEKKITEYLNESIENAKAGKELKPEKFTAVEIPEIFKNELENDAKLHEAFKKLTPGKQKEYNLYIEEAKQEKTKISRIEKIKPMILNGVGLHDKYK</sequence>
<dbReference type="RefSeq" id="WP_182043801.1">
    <property type="nucleotide sequence ID" value="NZ_JACDZE010000003.1"/>
</dbReference>
<keyword evidence="3" id="KW-1185">Reference proteome</keyword>
<evidence type="ECO:0000313" key="3">
    <source>
        <dbReference type="Proteomes" id="UP000552241"/>
    </source>
</evidence>
<reference evidence="2 3" key="1">
    <citation type="submission" date="2020-07" db="EMBL/GenBank/DDBJ databases">
        <title>Moheibacter lacus sp. nov., a member of the family Flavobacteriaceae isolated from freshwater lake sediment.</title>
        <authorList>
            <person name="Liu Y."/>
        </authorList>
    </citation>
    <scope>NUCLEOTIDE SEQUENCE [LARGE SCALE GENOMIC DNA]</scope>
    <source>
        <strain evidence="2 3">BDHS18</strain>
    </source>
</reference>
<dbReference type="AlphaFoldDB" id="A0A838ZTD2"/>
<feature type="domain" description="YdhG-like" evidence="1">
    <location>
        <begin position="7"/>
        <end position="103"/>
    </location>
</feature>
<comment type="caution">
    <text evidence="2">The sequence shown here is derived from an EMBL/GenBank/DDBJ whole genome shotgun (WGS) entry which is preliminary data.</text>
</comment>
<protein>
    <submittedName>
        <fullName evidence="2">YdeI/OmpD-associated family protein</fullName>
    </submittedName>
</protein>